<feature type="region of interest" description="Disordered" evidence="1">
    <location>
        <begin position="299"/>
        <end position="323"/>
    </location>
</feature>
<evidence type="ECO:0000259" key="2">
    <source>
        <dbReference type="Pfam" id="PF06985"/>
    </source>
</evidence>
<dbReference type="PANTHER" id="PTHR10622:SF10">
    <property type="entry name" value="HET DOMAIN-CONTAINING PROTEIN"/>
    <property type="match status" value="1"/>
</dbReference>
<comment type="caution">
    <text evidence="4">The sequence shown here is derived from an EMBL/GenBank/DDBJ whole genome shotgun (WGS) entry which is preliminary data.</text>
</comment>
<dbReference type="InterPro" id="IPR010730">
    <property type="entry name" value="HET"/>
</dbReference>
<gene>
    <name evidence="4" type="ORF">CLCR_04741</name>
</gene>
<evidence type="ECO:0000259" key="3">
    <source>
        <dbReference type="Pfam" id="PF26640"/>
    </source>
</evidence>
<feature type="domain" description="Heterokaryon incompatibility" evidence="2">
    <location>
        <begin position="23"/>
        <end position="113"/>
    </location>
</feature>
<evidence type="ECO:0000313" key="4">
    <source>
        <dbReference type="EMBL" id="OCT48807.1"/>
    </source>
</evidence>
<evidence type="ECO:0000256" key="1">
    <source>
        <dbReference type="SAM" id="MobiDB-lite"/>
    </source>
</evidence>
<protein>
    <submittedName>
        <fullName evidence="4">Uncharacterized protein</fullName>
    </submittedName>
</protein>
<dbReference type="Proteomes" id="UP000094526">
    <property type="component" value="Unassembled WGS sequence"/>
</dbReference>
<accession>A0A1C1CK05</accession>
<dbReference type="VEuPathDB" id="FungiDB:G647_03101"/>
<keyword evidence="5" id="KW-1185">Reference proteome</keyword>
<dbReference type="PANTHER" id="PTHR10622">
    <property type="entry name" value="HET DOMAIN-CONTAINING PROTEIN"/>
    <property type="match status" value="1"/>
</dbReference>
<dbReference type="AlphaFoldDB" id="A0A1C1CK05"/>
<reference evidence="5" key="1">
    <citation type="submission" date="2015-07" db="EMBL/GenBank/DDBJ databases">
        <authorList>
            <person name="Teixeira M.M."/>
            <person name="Souza R.C."/>
            <person name="Almeida L.G."/>
            <person name="Vicente V.A."/>
            <person name="de Hoog S."/>
            <person name="Bocca A.L."/>
            <person name="de Almeida S.R."/>
            <person name="Vasconcelos A.T."/>
            <person name="Felipe M.S."/>
        </authorList>
    </citation>
    <scope>NUCLEOTIDE SEQUENCE [LARGE SCALE GENOMIC DNA]</scope>
    <source>
        <strain evidence="5">KSF</strain>
    </source>
</reference>
<dbReference type="Pfam" id="PF06985">
    <property type="entry name" value="HET"/>
    <property type="match status" value="1"/>
</dbReference>
<dbReference type="Pfam" id="PF26640">
    <property type="entry name" value="DUF8212"/>
    <property type="match status" value="1"/>
</dbReference>
<dbReference type="STRING" id="86049.A0A1C1CK05"/>
<evidence type="ECO:0000313" key="5">
    <source>
        <dbReference type="Proteomes" id="UP000094526"/>
    </source>
</evidence>
<dbReference type="InterPro" id="IPR058525">
    <property type="entry name" value="DUF8212"/>
</dbReference>
<feature type="domain" description="DUF8212" evidence="3">
    <location>
        <begin position="217"/>
        <end position="245"/>
    </location>
</feature>
<dbReference type="EMBL" id="LGRB01000011">
    <property type="protein sequence ID" value="OCT48807.1"/>
    <property type="molecule type" value="Genomic_DNA"/>
</dbReference>
<organism evidence="4 5">
    <name type="scientific">Cladophialophora carrionii</name>
    <dbReference type="NCBI Taxonomy" id="86049"/>
    <lineage>
        <taxon>Eukaryota</taxon>
        <taxon>Fungi</taxon>
        <taxon>Dikarya</taxon>
        <taxon>Ascomycota</taxon>
        <taxon>Pezizomycotina</taxon>
        <taxon>Eurotiomycetes</taxon>
        <taxon>Chaetothyriomycetidae</taxon>
        <taxon>Chaetothyriales</taxon>
        <taxon>Herpotrichiellaceae</taxon>
        <taxon>Cladophialophora</taxon>
    </lineage>
</organism>
<proteinExistence type="predicted"/>
<dbReference type="eggNOG" id="KOG4177">
    <property type="taxonomic scope" value="Eukaryota"/>
</dbReference>
<sequence>MRLLHTKDLQVHEFAPCNAPQQYAILSHTWEEEGEVTLQDIEKGRAPAMKGYMKLKNSCRKAENDGYDWIWIDACCIDKTSSAELSEAINSMFKYYSHSSVCYAYLADTENHESLEKSRWFTRGWTLQELLAPRVVIFFDSLWTELGTKQSFSQQISFTTGIPEEVVLGRSVQTCNVAQRMSWASQRQTTRDEDIAYCLLGLFDVHMSPIYGEGAENAFLRLQEEILRQSSDHTLFIWTPKHDPYNQGLLASSPKAFCTHPECFDWMSELRARQGPFEPYAHLRRVPNTTSKQVFTRDKRTGRTGFLPEEDQEHPTPASASLGQSGLQISLHSHVKDESEISQLLGTHTKVLLFDLLLIDTDARAPIQLALARDIDPDFAKGFAPNRLGAWRRHVYSEFFASYLKESVEMSFERVPVTISQIKTPVPYFGDPPAFGFRGQQSEALVSTVLLAEPEGCLKSISISRDSFRCHGGIVVLNHSCTECGPRYKVAFFFGGHDRIYRPWCCIGRTAALGEANSPPSASYAVYESQKYQSARFGPTTSTYLPCKVLVSGQIDYDAEEDCYFIALTSALQITYSVSAS</sequence>
<dbReference type="OrthoDB" id="674604at2759"/>
<dbReference type="VEuPathDB" id="FungiDB:CLCR_04741"/>
<name>A0A1C1CK05_9EURO</name>